<name>A0A9X2XU10_9BACT</name>
<organism evidence="1 2">
    <name type="scientific">Paraflavisolibacter caeni</name>
    <dbReference type="NCBI Taxonomy" id="2982496"/>
    <lineage>
        <taxon>Bacteria</taxon>
        <taxon>Pseudomonadati</taxon>
        <taxon>Bacteroidota</taxon>
        <taxon>Chitinophagia</taxon>
        <taxon>Chitinophagales</taxon>
        <taxon>Chitinophagaceae</taxon>
        <taxon>Paraflavisolibacter</taxon>
    </lineage>
</organism>
<reference evidence="1" key="2">
    <citation type="submission" date="2023-04" db="EMBL/GenBank/DDBJ databases">
        <title>Paracnuella aquatica gen. nov., sp. nov., a member of the family Chitinophagaceae isolated from a hot spring.</title>
        <authorList>
            <person name="Wang C."/>
        </authorList>
    </citation>
    <scope>NUCLEOTIDE SEQUENCE</scope>
    <source>
        <strain evidence="1">LB-8</strain>
    </source>
</reference>
<dbReference type="EMBL" id="JAOTIF010000002">
    <property type="protein sequence ID" value="MCU7548545.1"/>
    <property type="molecule type" value="Genomic_DNA"/>
</dbReference>
<gene>
    <name evidence="1" type="ORF">OCK74_05425</name>
</gene>
<evidence type="ECO:0000313" key="2">
    <source>
        <dbReference type="Proteomes" id="UP001155483"/>
    </source>
</evidence>
<accession>A0A9X2XU10</accession>
<comment type="caution">
    <text evidence="1">The sequence shown here is derived from an EMBL/GenBank/DDBJ whole genome shotgun (WGS) entry which is preliminary data.</text>
</comment>
<proteinExistence type="predicted"/>
<sequence>MSLTLHTSLGFTEAVIDGGSLKCFYQIAGILSEDPRVTITHKQDDVYEINWSFDYGKHQLNLHYNIYDGISVFPAKTTEAGRKDNSAVEEVAKKLEDRLTKNKQSSSFAQPTS</sequence>
<evidence type="ECO:0008006" key="3">
    <source>
        <dbReference type="Google" id="ProtNLM"/>
    </source>
</evidence>
<dbReference type="RefSeq" id="WP_279295992.1">
    <property type="nucleotide sequence ID" value="NZ_JAOTIF010000002.1"/>
</dbReference>
<evidence type="ECO:0000313" key="1">
    <source>
        <dbReference type="EMBL" id="MCU7548545.1"/>
    </source>
</evidence>
<dbReference type="Proteomes" id="UP001155483">
    <property type="component" value="Unassembled WGS sequence"/>
</dbReference>
<keyword evidence="2" id="KW-1185">Reference proteome</keyword>
<reference evidence="1" key="1">
    <citation type="submission" date="2022-09" db="EMBL/GenBank/DDBJ databases">
        <authorList>
            <person name="Yuan C."/>
            <person name="Ke Z."/>
        </authorList>
    </citation>
    <scope>NUCLEOTIDE SEQUENCE</scope>
    <source>
        <strain evidence="1">LB-8</strain>
    </source>
</reference>
<protein>
    <recommendedName>
        <fullName evidence="3">DUF3630 family protein</fullName>
    </recommendedName>
</protein>
<dbReference type="AlphaFoldDB" id="A0A9X2XU10"/>